<evidence type="ECO:0000313" key="10">
    <source>
        <dbReference type="WBParaSite" id="ALUE_0000449801-mRNA-1"/>
    </source>
</evidence>
<dbReference type="PANTHER" id="PTHR11909">
    <property type="entry name" value="CASEIN KINASE-RELATED"/>
    <property type="match status" value="1"/>
</dbReference>
<dbReference type="Pfam" id="PF00069">
    <property type="entry name" value="Pkinase"/>
    <property type="match status" value="1"/>
</dbReference>
<feature type="domain" description="Protein kinase" evidence="8">
    <location>
        <begin position="32"/>
        <end position="304"/>
    </location>
</feature>
<dbReference type="AlphaFoldDB" id="A0A9J2P544"/>
<evidence type="ECO:0000256" key="6">
    <source>
        <dbReference type="ARBA" id="ARBA00022840"/>
    </source>
</evidence>
<dbReference type="Gene3D" id="1.10.510.10">
    <property type="entry name" value="Transferase(Phosphotransferase) domain 1"/>
    <property type="match status" value="1"/>
</dbReference>
<sequence length="433" mass="50088">MMEVVAHEQVGSPLLRIAEKLVIVNYNRFGNWRILRKLDEGGFGLVYQVEHTKEKRMAAFKAESNSVEGGSAIKLEVKILTSVNGGKPCRHVPQLFQCGKRAKFSYMIVTLLGENLRTLRLNSPGERMTPETWARLAVQCLYCIKLIHDCGYIHRDVKPANFTMGHIMDPERCRYVHILDFGLARPFAREISPGVWRVRKARCSAEFRGTSRYCSPCVHERFEQGRKDDVWSLLYMLIEMHCGLPWQKDKDKRVIEMKKLNVPDKVLLMHMPAEVGPIAVHLRQLNYYSRPDYFMVYSCFMKIIRRLKVKFNDIYDWEGEISISEQINKSKMDSIEWAEASEFFRKDPIKVNGPPPKEQQDRTIDVMATVEENKEIASSIFRVQMQSAESFMSKEGAPLAGQLKLSLVRNLSARKEAMQIRSKQKTSSMDRQQ</sequence>
<dbReference type="InterPro" id="IPR008271">
    <property type="entry name" value="Ser/Thr_kinase_AS"/>
</dbReference>
<evidence type="ECO:0000256" key="2">
    <source>
        <dbReference type="ARBA" id="ARBA00022527"/>
    </source>
</evidence>
<reference evidence="10" key="1">
    <citation type="submission" date="2023-03" db="UniProtKB">
        <authorList>
            <consortium name="WormBaseParasite"/>
        </authorList>
    </citation>
    <scope>IDENTIFICATION</scope>
</reference>
<accession>A0A9J2P544</accession>
<keyword evidence="5" id="KW-0418">Kinase</keyword>
<dbReference type="InterPro" id="IPR000719">
    <property type="entry name" value="Prot_kinase_dom"/>
</dbReference>
<dbReference type="FunFam" id="3.30.200.20:FF:000358">
    <property type="entry name" value="Tau tubulin kinase 2b"/>
    <property type="match status" value="1"/>
</dbReference>
<evidence type="ECO:0000256" key="3">
    <source>
        <dbReference type="ARBA" id="ARBA00022679"/>
    </source>
</evidence>
<keyword evidence="6" id="KW-0067">ATP-binding</keyword>
<comment type="similarity">
    <text evidence="7">Belongs to the protein kinase superfamily. CK1 Ser/Thr protein kinase family.</text>
</comment>
<keyword evidence="2" id="KW-0723">Serine/threonine-protein kinase</keyword>
<protein>
    <recommendedName>
        <fullName evidence="1">non-specific serine/threonine protein kinase</fullName>
        <ecNumber evidence="1">2.7.11.1</ecNumber>
    </recommendedName>
</protein>
<dbReference type="PROSITE" id="PS00108">
    <property type="entry name" value="PROTEIN_KINASE_ST"/>
    <property type="match status" value="1"/>
</dbReference>
<name>A0A9J2P544_ASCLU</name>
<dbReference type="InterPro" id="IPR011009">
    <property type="entry name" value="Kinase-like_dom_sf"/>
</dbReference>
<dbReference type="GO" id="GO:0004674">
    <property type="term" value="F:protein serine/threonine kinase activity"/>
    <property type="evidence" value="ECO:0007669"/>
    <property type="project" value="UniProtKB-KW"/>
</dbReference>
<dbReference type="WBParaSite" id="ALUE_0000449801-mRNA-1">
    <property type="protein sequence ID" value="ALUE_0000449801-mRNA-1"/>
    <property type="gene ID" value="ALUE_0000449801"/>
</dbReference>
<dbReference type="InterPro" id="IPR050235">
    <property type="entry name" value="CK1_Ser-Thr_kinase"/>
</dbReference>
<evidence type="ECO:0000256" key="1">
    <source>
        <dbReference type="ARBA" id="ARBA00012513"/>
    </source>
</evidence>
<dbReference type="SMART" id="SM00220">
    <property type="entry name" value="S_TKc"/>
    <property type="match status" value="1"/>
</dbReference>
<dbReference type="SUPFAM" id="SSF56112">
    <property type="entry name" value="Protein kinase-like (PK-like)"/>
    <property type="match status" value="1"/>
</dbReference>
<keyword evidence="9" id="KW-1185">Reference proteome</keyword>
<dbReference type="EC" id="2.7.11.1" evidence="1"/>
<dbReference type="GO" id="GO:0005524">
    <property type="term" value="F:ATP binding"/>
    <property type="evidence" value="ECO:0007669"/>
    <property type="project" value="UniProtKB-KW"/>
</dbReference>
<keyword evidence="3" id="KW-0808">Transferase</keyword>
<organism evidence="9 10">
    <name type="scientific">Ascaris lumbricoides</name>
    <name type="common">Giant roundworm</name>
    <dbReference type="NCBI Taxonomy" id="6252"/>
    <lineage>
        <taxon>Eukaryota</taxon>
        <taxon>Metazoa</taxon>
        <taxon>Ecdysozoa</taxon>
        <taxon>Nematoda</taxon>
        <taxon>Chromadorea</taxon>
        <taxon>Rhabditida</taxon>
        <taxon>Spirurina</taxon>
        <taxon>Ascaridomorpha</taxon>
        <taxon>Ascaridoidea</taxon>
        <taxon>Ascarididae</taxon>
        <taxon>Ascaris</taxon>
    </lineage>
</organism>
<dbReference type="GO" id="GO:0015630">
    <property type="term" value="C:microtubule cytoskeleton"/>
    <property type="evidence" value="ECO:0007669"/>
    <property type="project" value="UniProtKB-ARBA"/>
</dbReference>
<dbReference type="PROSITE" id="PS50011">
    <property type="entry name" value="PROTEIN_KINASE_DOM"/>
    <property type="match status" value="1"/>
</dbReference>
<evidence type="ECO:0000256" key="5">
    <source>
        <dbReference type="ARBA" id="ARBA00022777"/>
    </source>
</evidence>
<evidence type="ECO:0000259" key="8">
    <source>
        <dbReference type="PROSITE" id="PS50011"/>
    </source>
</evidence>
<evidence type="ECO:0000256" key="4">
    <source>
        <dbReference type="ARBA" id="ARBA00022741"/>
    </source>
</evidence>
<keyword evidence="4" id="KW-0547">Nucleotide-binding</keyword>
<evidence type="ECO:0000313" key="9">
    <source>
        <dbReference type="Proteomes" id="UP000036681"/>
    </source>
</evidence>
<dbReference type="Proteomes" id="UP000036681">
    <property type="component" value="Unplaced"/>
</dbReference>
<proteinExistence type="inferred from homology"/>
<evidence type="ECO:0000256" key="7">
    <source>
        <dbReference type="ARBA" id="ARBA00061588"/>
    </source>
</evidence>